<dbReference type="GO" id="GO:0004553">
    <property type="term" value="F:hydrolase activity, hydrolyzing O-glycosyl compounds"/>
    <property type="evidence" value="ECO:0007669"/>
    <property type="project" value="InterPro"/>
</dbReference>
<reference evidence="4" key="1">
    <citation type="journal article" date="2014" name="Int. J. Syst. Evol. Microbiol.">
        <title>Complete genome sequence of Corynebacterium casei LMG S-19264T (=DSM 44701T), isolated from a smear-ripened cheese.</title>
        <authorList>
            <consortium name="US DOE Joint Genome Institute (JGI-PGF)"/>
            <person name="Walter F."/>
            <person name="Albersmeier A."/>
            <person name="Kalinowski J."/>
            <person name="Ruckert C."/>
        </authorList>
    </citation>
    <scope>NUCLEOTIDE SEQUENCE</scope>
    <source>
        <strain evidence="4">CGMCC 1.12777</strain>
    </source>
</reference>
<dbReference type="InterPro" id="IPR010611">
    <property type="entry name" value="3D_dom"/>
</dbReference>
<reference evidence="4" key="2">
    <citation type="submission" date="2020-09" db="EMBL/GenBank/DDBJ databases">
        <authorList>
            <person name="Sun Q."/>
            <person name="Zhou Y."/>
        </authorList>
    </citation>
    <scope>NUCLEOTIDE SEQUENCE</scope>
    <source>
        <strain evidence="4">CGMCC 1.12777</strain>
    </source>
</reference>
<dbReference type="Pfam" id="PF07501">
    <property type="entry name" value="G5"/>
    <property type="match status" value="1"/>
</dbReference>
<evidence type="ECO:0000259" key="3">
    <source>
        <dbReference type="PROSITE" id="PS51109"/>
    </source>
</evidence>
<evidence type="ECO:0000313" key="5">
    <source>
        <dbReference type="Proteomes" id="UP000656813"/>
    </source>
</evidence>
<dbReference type="InterPro" id="IPR011098">
    <property type="entry name" value="G5_dom"/>
</dbReference>
<dbReference type="EMBL" id="BMFV01000050">
    <property type="protein sequence ID" value="GGH88340.1"/>
    <property type="molecule type" value="Genomic_DNA"/>
</dbReference>
<dbReference type="AlphaFoldDB" id="A0A8J3A0S8"/>
<feature type="domain" description="G5" evidence="3">
    <location>
        <begin position="214"/>
        <end position="297"/>
    </location>
</feature>
<dbReference type="CDD" id="cd22786">
    <property type="entry name" value="DPBB_YuiC-like"/>
    <property type="match status" value="1"/>
</dbReference>
<dbReference type="Proteomes" id="UP000656813">
    <property type="component" value="Unassembled WGS sequence"/>
</dbReference>
<dbReference type="PANTHER" id="PTHR39160">
    <property type="entry name" value="CELL WALL-BINDING PROTEIN YOCH"/>
    <property type="match status" value="1"/>
</dbReference>
<keyword evidence="2" id="KW-0812">Transmembrane</keyword>
<dbReference type="RefSeq" id="WP_188499197.1">
    <property type="nucleotide sequence ID" value="NZ_BMFV01000050.1"/>
</dbReference>
<dbReference type="SUPFAM" id="SSF50685">
    <property type="entry name" value="Barwin-like endoglucanases"/>
    <property type="match status" value="1"/>
</dbReference>
<dbReference type="InterPro" id="IPR007137">
    <property type="entry name" value="DUF348"/>
</dbReference>
<dbReference type="InterPro" id="IPR036908">
    <property type="entry name" value="RlpA-like_sf"/>
</dbReference>
<dbReference type="InterPro" id="IPR051933">
    <property type="entry name" value="Resuscitation_pf_RpfB"/>
</dbReference>
<dbReference type="Gene3D" id="2.40.40.10">
    <property type="entry name" value="RlpA-like domain"/>
    <property type="match status" value="1"/>
</dbReference>
<protein>
    <recommendedName>
        <fullName evidence="3">G5 domain-containing protein</fullName>
    </recommendedName>
</protein>
<dbReference type="SMART" id="SM01208">
    <property type="entry name" value="G5"/>
    <property type="match status" value="1"/>
</dbReference>
<keyword evidence="5" id="KW-1185">Reference proteome</keyword>
<keyword evidence="2" id="KW-0472">Membrane</keyword>
<feature type="transmembrane region" description="Helical" evidence="2">
    <location>
        <begin position="17"/>
        <end position="38"/>
    </location>
</feature>
<accession>A0A8J3A0S8</accession>
<evidence type="ECO:0000313" key="4">
    <source>
        <dbReference type="EMBL" id="GGH88340.1"/>
    </source>
</evidence>
<evidence type="ECO:0000256" key="2">
    <source>
        <dbReference type="SAM" id="Phobius"/>
    </source>
</evidence>
<dbReference type="Pfam" id="PF03990">
    <property type="entry name" value="DUF348"/>
    <property type="match status" value="3"/>
</dbReference>
<dbReference type="GO" id="GO:0009254">
    <property type="term" value="P:peptidoglycan turnover"/>
    <property type="evidence" value="ECO:0007669"/>
    <property type="project" value="InterPro"/>
</dbReference>
<keyword evidence="2" id="KW-1133">Transmembrane helix</keyword>
<dbReference type="Pfam" id="PF06725">
    <property type="entry name" value="3D"/>
    <property type="match status" value="1"/>
</dbReference>
<evidence type="ECO:0000256" key="1">
    <source>
        <dbReference type="ARBA" id="ARBA00022729"/>
    </source>
</evidence>
<proteinExistence type="predicted"/>
<dbReference type="GO" id="GO:0019867">
    <property type="term" value="C:outer membrane"/>
    <property type="evidence" value="ECO:0007669"/>
    <property type="project" value="InterPro"/>
</dbReference>
<dbReference type="Gene3D" id="2.20.230.10">
    <property type="entry name" value="Resuscitation-promoting factor rpfb"/>
    <property type="match status" value="1"/>
</dbReference>
<gene>
    <name evidence="4" type="primary">yabE</name>
    <name evidence="4" type="ORF">GCM10007096_40450</name>
</gene>
<dbReference type="PANTHER" id="PTHR39160:SF4">
    <property type="entry name" value="RESUSCITATION-PROMOTING FACTOR RPFB"/>
    <property type="match status" value="1"/>
</dbReference>
<organism evidence="4 5">
    <name type="scientific">Pullulanibacillus pueri</name>
    <dbReference type="NCBI Taxonomy" id="1437324"/>
    <lineage>
        <taxon>Bacteria</taxon>
        <taxon>Bacillati</taxon>
        <taxon>Bacillota</taxon>
        <taxon>Bacilli</taxon>
        <taxon>Bacillales</taxon>
        <taxon>Sporolactobacillaceae</taxon>
        <taxon>Pullulanibacillus</taxon>
    </lineage>
</organism>
<dbReference type="PROSITE" id="PS51109">
    <property type="entry name" value="G5"/>
    <property type="match status" value="1"/>
</dbReference>
<sequence>MLPNAIKRLFQAHRTKVVTTILTVFVLGFATFFAYTAYASGEKTLTLEKNGKKYSITTRANTVEELLKEQNIDIDEKHDWVNPSLDADVEDQMTVQWKEAHQVDLSVDGKSKRLWTTAMTVQQLLDQQGIKTDQYDTVKPESGSEIAGNMNVSIDRGIQVSLFDGKKKPTHIKAVAHTTVKQLLENQGITLGKNDKLLPKDRNQELNDDEVVKITRVDKETTTETEPIDYEIVKQNDSSLEKGQTRVIQNGEEGQVEKTYEITKATDHKGTTENRTLLKKRVTKNPKKKIIAVGTKVIQHQSQTSRSLSSSNDTVLYMQSTAFTASCKGCNGITSLGINLKAHPSSKVIAVDPSVIPLGSKVWVEGYGYAIAGDTGGGISGKKIDVFLPSKSQANRWGTRTVKVKILN</sequence>
<name>A0A8J3A0S8_9BACL</name>
<comment type="caution">
    <text evidence="4">The sequence shown here is derived from an EMBL/GenBank/DDBJ whole genome shotgun (WGS) entry which is preliminary data.</text>
</comment>
<keyword evidence="1" id="KW-0732">Signal</keyword>